<evidence type="ECO:0000256" key="6">
    <source>
        <dbReference type="ARBA" id="ARBA00022801"/>
    </source>
</evidence>
<evidence type="ECO:0000256" key="2">
    <source>
        <dbReference type="ARBA" id="ARBA00004123"/>
    </source>
</evidence>
<comment type="cofactor">
    <cofactor evidence="1">
        <name>a divalent metal cation</name>
        <dbReference type="ChEBI" id="CHEBI:60240"/>
    </cofactor>
</comment>
<organism evidence="9 10">
    <name type="scientific">Aquatica leii</name>
    <dbReference type="NCBI Taxonomy" id="1421715"/>
    <lineage>
        <taxon>Eukaryota</taxon>
        <taxon>Metazoa</taxon>
        <taxon>Ecdysozoa</taxon>
        <taxon>Arthropoda</taxon>
        <taxon>Hexapoda</taxon>
        <taxon>Insecta</taxon>
        <taxon>Pterygota</taxon>
        <taxon>Neoptera</taxon>
        <taxon>Endopterygota</taxon>
        <taxon>Coleoptera</taxon>
        <taxon>Polyphaga</taxon>
        <taxon>Elateriformia</taxon>
        <taxon>Elateroidea</taxon>
        <taxon>Lampyridae</taxon>
        <taxon>Luciolinae</taxon>
        <taxon>Aquatica</taxon>
    </lineage>
</organism>
<evidence type="ECO:0000256" key="3">
    <source>
        <dbReference type="ARBA" id="ARBA00006958"/>
    </source>
</evidence>
<dbReference type="AlphaFoldDB" id="A0AAN7PFR2"/>
<feature type="domain" description="DDE Tnp4" evidence="8">
    <location>
        <begin position="174"/>
        <end position="329"/>
    </location>
</feature>
<name>A0AAN7PFR2_9COLE</name>
<keyword evidence="6" id="KW-0378">Hydrolase</keyword>
<evidence type="ECO:0000313" key="10">
    <source>
        <dbReference type="Proteomes" id="UP001353858"/>
    </source>
</evidence>
<protein>
    <recommendedName>
        <fullName evidence="8">DDE Tnp4 domain-containing protein</fullName>
    </recommendedName>
</protein>
<dbReference type="Pfam" id="PF13359">
    <property type="entry name" value="DDE_Tnp_4"/>
    <property type="match status" value="1"/>
</dbReference>
<gene>
    <name evidence="9" type="ORF">RN001_001145</name>
</gene>
<keyword evidence="7" id="KW-0539">Nucleus</keyword>
<proteinExistence type="inferred from homology"/>
<comment type="caution">
    <text evidence="9">The sequence shown here is derived from an EMBL/GenBank/DDBJ whole genome shotgun (WGS) entry which is preliminary data.</text>
</comment>
<accession>A0AAN7PFR2</accession>
<dbReference type="GO" id="GO:0004518">
    <property type="term" value="F:nuclease activity"/>
    <property type="evidence" value="ECO:0007669"/>
    <property type="project" value="UniProtKB-KW"/>
</dbReference>
<evidence type="ECO:0000256" key="1">
    <source>
        <dbReference type="ARBA" id="ARBA00001968"/>
    </source>
</evidence>
<dbReference type="EMBL" id="JARPUR010000001">
    <property type="protein sequence ID" value="KAK4884874.1"/>
    <property type="molecule type" value="Genomic_DNA"/>
</dbReference>
<keyword evidence="4" id="KW-0540">Nuclease</keyword>
<comment type="subcellular location">
    <subcellularLocation>
        <location evidence="2">Nucleus</location>
    </subcellularLocation>
</comment>
<dbReference type="InterPro" id="IPR045249">
    <property type="entry name" value="HARBI1-like"/>
</dbReference>
<evidence type="ECO:0000256" key="5">
    <source>
        <dbReference type="ARBA" id="ARBA00022723"/>
    </source>
</evidence>
<dbReference type="GO" id="GO:0005634">
    <property type="term" value="C:nucleus"/>
    <property type="evidence" value="ECO:0007669"/>
    <property type="project" value="UniProtKB-SubCell"/>
</dbReference>
<dbReference type="PANTHER" id="PTHR22930">
    <property type="match status" value="1"/>
</dbReference>
<dbReference type="GO" id="GO:0016787">
    <property type="term" value="F:hydrolase activity"/>
    <property type="evidence" value="ECO:0007669"/>
    <property type="project" value="UniProtKB-KW"/>
</dbReference>
<dbReference type="PANTHER" id="PTHR22930:SF85">
    <property type="entry name" value="GH03217P-RELATED"/>
    <property type="match status" value="1"/>
</dbReference>
<dbReference type="GO" id="GO:0046872">
    <property type="term" value="F:metal ion binding"/>
    <property type="evidence" value="ECO:0007669"/>
    <property type="project" value="UniProtKB-KW"/>
</dbReference>
<dbReference type="Proteomes" id="UP001353858">
    <property type="component" value="Unassembled WGS sequence"/>
</dbReference>
<dbReference type="InterPro" id="IPR027806">
    <property type="entry name" value="HARBI1_dom"/>
</dbReference>
<evidence type="ECO:0000259" key="8">
    <source>
        <dbReference type="Pfam" id="PF13359"/>
    </source>
</evidence>
<keyword evidence="10" id="KW-1185">Reference proteome</keyword>
<reference evidence="10" key="1">
    <citation type="submission" date="2023-01" db="EMBL/GenBank/DDBJ databases">
        <title>Key to firefly adult light organ development and bioluminescence: homeobox transcription factors regulate luciferase expression and transportation to peroxisome.</title>
        <authorList>
            <person name="Fu X."/>
        </authorList>
    </citation>
    <scope>NUCLEOTIDE SEQUENCE [LARGE SCALE GENOMIC DNA]</scope>
</reference>
<keyword evidence="5" id="KW-0479">Metal-binding</keyword>
<comment type="similarity">
    <text evidence="3">Belongs to the HARBI1 family.</text>
</comment>
<evidence type="ECO:0000313" key="9">
    <source>
        <dbReference type="EMBL" id="KAK4884874.1"/>
    </source>
</evidence>
<evidence type="ECO:0000256" key="4">
    <source>
        <dbReference type="ARBA" id="ARBA00022722"/>
    </source>
</evidence>
<evidence type="ECO:0000256" key="7">
    <source>
        <dbReference type="ARBA" id="ARBA00023242"/>
    </source>
</evidence>
<sequence length="377" mass="43475">MNSKVIALSAAFFVSVDSDEEEDTVVARQLSKIMRVKKRKRTCIENYIEVVEIYNLQDFRCHFRLTKTTFEIVLNKIGIKLKSETYMRGRPANDAKKQFLVVLWMLVNQECYRTVADRFDITVSMAWEYLQKTVSALVSIASVVITWPLTNHKRQQIVEQFSKRQGVTGVLGAIDGTHIPIVAPSAMPNSYVNRNKYHSIILQAVCTANYRFTDVYAGCPGSIYDARVLRLSPLGKKLMSYNHDIVLEHHHLLGDSAYPNMKNLITPYKDNGQISRIQRHFNYKHSASRVAIEQAFGLLKGRFRTLRYVNMYNTKIIPKVIISCCVLHNMCIDMNDVDVELYQDEESEQQQHQDNGNGCTDGRRKRDELAMQLYRMD</sequence>